<dbReference type="Pfam" id="PF00067">
    <property type="entry name" value="p450"/>
    <property type="match status" value="1"/>
</dbReference>
<organism evidence="9 10">
    <name type="scientific">Amniculicola lignicola CBS 123094</name>
    <dbReference type="NCBI Taxonomy" id="1392246"/>
    <lineage>
        <taxon>Eukaryota</taxon>
        <taxon>Fungi</taxon>
        <taxon>Dikarya</taxon>
        <taxon>Ascomycota</taxon>
        <taxon>Pezizomycotina</taxon>
        <taxon>Dothideomycetes</taxon>
        <taxon>Pleosporomycetidae</taxon>
        <taxon>Pleosporales</taxon>
        <taxon>Amniculicolaceae</taxon>
        <taxon>Amniculicola</taxon>
    </lineage>
</organism>
<evidence type="ECO:0000256" key="7">
    <source>
        <dbReference type="PIRSR" id="PIRSR602403-1"/>
    </source>
</evidence>
<dbReference type="GO" id="GO:0020037">
    <property type="term" value="F:heme binding"/>
    <property type="evidence" value="ECO:0007669"/>
    <property type="project" value="InterPro"/>
</dbReference>
<proteinExistence type="inferred from homology"/>
<evidence type="ECO:0000256" key="8">
    <source>
        <dbReference type="SAM" id="Phobius"/>
    </source>
</evidence>
<name>A0A6A5WAJ7_9PLEO</name>
<evidence type="ECO:0000256" key="1">
    <source>
        <dbReference type="ARBA" id="ARBA00001971"/>
    </source>
</evidence>
<dbReference type="Gene3D" id="1.10.630.10">
    <property type="entry name" value="Cytochrome P450"/>
    <property type="match status" value="1"/>
</dbReference>
<accession>A0A6A5WAJ7</accession>
<dbReference type="PRINTS" id="PR00465">
    <property type="entry name" value="EP450IV"/>
</dbReference>
<dbReference type="OrthoDB" id="3366823at2759"/>
<dbReference type="GO" id="GO:0016705">
    <property type="term" value="F:oxidoreductase activity, acting on paired donors, with incorporation or reduction of molecular oxygen"/>
    <property type="evidence" value="ECO:0007669"/>
    <property type="project" value="InterPro"/>
</dbReference>
<gene>
    <name evidence="9" type="ORF">P154DRAFT_494648</name>
</gene>
<dbReference type="CDD" id="cd11040">
    <property type="entry name" value="CYP7_CYP8-like"/>
    <property type="match status" value="1"/>
</dbReference>
<dbReference type="GO" id="GO:0004497">
    <property type="term" value="F:monooxygenase activity"/>
    <property type="evidence" value="ECO:0007669"/>
    <property type="project" value="InterPro"/>
</dbReference>
<dbReference type="PANTHER" id="PTHR24306:SF7">
    <property type="entry name" value="AHBB"/>
    <property type="match status" value="1"/>
</dbReference>
<dbReference type="InterPro" id="IPR001128">
    <property type="entry name" value="Cyt_P450"/>
</dbReference>
<evidence type="ECO:0000256" key="5">
    <source>
        <dbReference type="ARBA" id="ARBA00022723"/>
    </source>
</evidence>
<keyword evidence="7" id="KW-0349">Heme</keyword>
<evidence type="ECO:0000256" key="2">
    <source>
        <dbReference type="ARBA" id="ARBA00004389"/>
    </source>
</evidence>
<protein>
    <submittedName>
        <fullName evidence="9">Cytochrome P450</fullName>
    </submittedName>
</protein>
<keyword evidence="10" id="KW-1185">Reference proteome</keyword>
<evidence type="ECO:0000256" key="6">
    <source>
        <dbReference type="ARBA" id="ARBA00023004"/>
    </source>
</evidence>
<keyword evidence="6 7" id="KW-0408">Iron</keyword>
<dbReference type="GO" id="GO:0005506">
    <property type="term" value="F:iron ion binding"/>
    <property type="evidence" value="ECO:0007669"/>
    <property type="project" value="InterPro"/>
</dbReference>
<comment type="subcellular location">
    <subcellularLocation>
        <location evidence="2">Endoplasmic reticulum membrane</location>
        <topology evidence="2">Single-pass membrane protein</topology>
    </subcellularLocation>
</comment>
<keyword evidence="8" id="KW-0472">Membrane</keyword>
<sequence>MGFLRSLQHNSYVEGVLTSLPVSLFSALILTCIITRIVTGMRSTIAQNQVDSVSKTPNRISYWIPWVGSALSFARDIEGTIRNGRDASGDGIISYRIGSSTYYVVNMPSLVQQIFAQKSATLSKQKVLEWFMKTAFDDKHATRDEHAAFHSHHTALNLMLKEDFINEATNKTARTVEREAARLITSAPQTTLEGKPLEPWEEAGKVAFNADGTFDANFYQLIVHYMGQIVIDMLWGKALIQNYPNLQSDMWDFDEGVHHMLTPLAKITVNGRRAIACRTRLTEAMHAWHEAVATTQHGEVPAKKWGALDDISQVMQDRVKVWVDSKASETLQKTNDVSVLWGVNVNSNKNVFWMLLQIYSRSELLSDIREEIAPYVGVSPAGERGPDGFPKLDIDVDGLCKHCPLLKASFYETMRINMSGLGIRQVIKDVALKESATDASQFGKKRPQSYTIPAGTTLVLANGTMQMDQRIFANPEEFMPERFIEEGSDARPKATMKNLHTFGGGLYKCKGRYFAEKEVLIFASSLLVMWDLAPTQGEEIAIPKMGYAGASRSPLKDIRVRLARRYN</sequence>
<reference evidence="9" key="1">
    <citation type="journal article" date="2020" name="Stud. Mycol.">
        <title>101 Dothideomycetes genomes: a test case for predicting lifestyles and emergence of pathogens.</title>
        <authorList>
            <person name="Haridas S."/>
            <person name="Albert R."/>
            <person name="Binder M."/>
            <person name="Bloem J."/>
            <person name="Labutti K."/>
            <person name="Salamov A."/>
            <person name="Andreopoulos B."/>
            <person name="Baker S."/>
            <person name="Barry K."/>
            <person name="Bills G."/>
            <person name="Bluhm B."/>
            <person name="Cannon C."/>
            <person name="Castanera R."/>
            <person name="Culley D."/>
            <person name="Daum C."/>
            <person name="Ezra D."/>
            <person name="Gonzalez J."/>
            <person name="Henrissat B."/>
            <person name="Kuo A."/>
            <person name="Liang C."/>
            <person name="Lipzen A."/>
            <person name="Lutzoni F."/>
            <person name="Magnuson J."/>
            <person name="Mondo S."/>
            <person name="Nolan M."/>
            <person name="Ohm R."/>
            <person name="Pangilinan J."/>
            <person name="Park H.-J."/>
            <person name="Ramirez L."/>
            <person name="Alfaro M."/>
            <person name="Sun H."/>
            <person name="Tritt A."/>
            <person name="Yoshinaga Y."/>
            <person name="Zwiers L.-H."/>
            <person name="Turgeon B."/>
            <person name="Goodwin S."/>
            <person name="Spatafora J."/>
            <person name="Crous P."/>
            <person name="Grigoriev I."/>
        </authorList>
    </citation>
    <scope>NUCLEOTIDE SEQUENCE</scope>
    <source>
        <strain evidence="9">CBS 123094</strain>
    </source>
</reference>
<dbReference type="PANTHER" id="PTHR24306">
    <property type="match status" value="1"/>
</dbReference>
<feature type="binding site" description="axial binding residue" evidence="7">
    <location>
        <position position="509"/>
    </location>
    <ligand>
        <name>heme</name>
        <dbReference type="ChEBI" id="CHEBI:30413"/>
    </ligand>
    <ligandPart>
        <name>Fe</name>
        <dbReference type="ChEBI" id="CHEBI:18248"/>
    </ligandPart>
</feature>
<dbReference type="AlphaFoldDB" id="A0A6A5WAJ7"/>
<keyword evidence="8" id="KW-0812">Transmembrane</keyword>
<dbReference type="InterPro" id="IPR036396">
    <property type="entry name" value="Cyt_P450_sf"/>
</dbReference>
<dbReference type="InterPro" id="IPR002403">
    <property type="entry name" value="Cyt_P450_E_grp-IV"/>
</dbReference>
<dbReference type="SUPFAM" id="SSF48264">
    <property type="entry name" value="Cytochrome P450"/>
    <property type="match status" value="1"/>
</dbReference>
<evidence type="ECO:0000256" key="4">
    <source>
        <dbReference type="ARBA" id="ARBA00022516"/>
    </source>
</evidence>
<comment type="similarity">
    <text evidence="3">Belongs to the cytochrome P450 family.</text>
</comment>
<keyword evidence="4" id="KW-0444">Lipid biosynthesis</keyword>
<keyword evidence="5 7" id="KW-0479">Metal-binding</keyword>
<dbReference type="EMBL" id="ML977600">
    <property type="protein sequence ID" value="KAF1998920.1"/>
    <property type="molecule type" value="Genomic_DNA"/>
</dbReference>
<evidence type="ECO:0000313" key="9">
    <source>
        <dbReference type="EMBL" id="KAF1998920.1"/>
    </source>
</evidence>
<dbReference type="GO" id="GO:0005789">
    <property type="term" value="C:endoplasmic reticulum membrane"/>
    <property type="evidence" value="ECO:0007669"/>
    <property type="project" value="UniProtKB-SubCell"/>
</dbReference>
<evidence type="ECO:0000256" key="3">
    <source>
        <dbReference type="ARBA" id="ARBA00010617"/>
    </source>
</evidence>
<dbReference type="Proteomes" id="UP000799779">
    <property type="component" value="Unassembled WGS sequence"/>
</dbReference>
<comment type="cofactor">
    <cofactor evidence="1 7">
        <name>heme</name>
        <dbReference type="ChEBI" id="CHEBI:30413"/>
    </cofactor>
</comment>
<keyword evidence="4" id="KW-0443">Lipid metabolism</keyword>
<keyword evidence="8" id="KW-1133">Transmembrane helix</keyword>
<feature type="transmembrane region" description="Helical" evidence="8">
    <location>
        <begin position="20"/>
        <end position="39"/>
    </location>
</feature>
<evidence type="ECO:0000313" key="10">
    <source>
        <dbReference type="Proteomes" id="UP000799779"/>
    </source>
</evidence>